<dbReference type="InterPro" id="IPR014710">
    <property type="entry name" value="RmlC-like_jellyroll"/>
</dbReference>
<proteinExistence type="inferred from homology"/>
<reference evidence="13" key="1">
    <citation type="submission" date="2024-03" db="EMBL/GenBank/DDBJ databases">
        <title>WGS assembly of Saponaria officinalis var. Norfolk2.</title>
        <authorList>
            <person name="Jenkins J."/>
            <person name="Shu S."/>
            <person name="Grimwood J."/>
            <person name="Barry K."/>
            <person name="Goodstein D."/>
            <person name="Schmutz J."/>
            <person name="Leebens-Mack J."/>
            <person name="Osbourn A."/>
        </authorList>
    </citation>
    <scope>NUCLEOTIDE SEQUENCE [LARGE SCALE GENOMIC DNA]</scope>
    <source>
        <strain evidence="13">JIC</strain>
    </source>
</reference>
<dbReference type="EMBL" id="JBDFQZ010000003">
    <property type="protein sequence ID" value="KAK9743433.1"/>
    <property type="molecule type" value="Genomic_DNA"/>
</dbReference>
<keyword evidence="14" id="KW-1185">Reference proteome</keyword>
<feature type="disulfide bond" evidence="10">
    <location>
        <begin position="36"/>
        <end position="53"/>
    </location>
</feature>
<dbReference type="Pfam" id="PF00190">
    <property type="entry name" value="Cupin_1"/>
    <property type="match status" value="1"/>
</dbReference>
<accession>A0AAW1M2M3</accession>
<dbReference type="AlphaFoldDB" id="A0AAW1M2M3"/>
<dbReference type="InterPro" id="IPR011051">
    <property type="entry name" value="RmlC_Cupin_sf"/>
</dbReference>
<keyword evidence="3 11" id="KW-0052">Apoplast</keyword>
<evidence type="ECO:0000256" key="3">
    <source>
        <dbReference type="ARBA" id="ARBA00022523"/>
    </source>
</evidence>
<evidence type="ECO:0000256" key="2">
    <source>
        <dbReference type="ARBA" id="ARBA00007456"/>
    </source>
</evidence>
<organism evidence="13 14">
    <name type="scientific">Saponaria officinalis</name>
    <name type="common">Common soapwort</name>
    <name type="synonym">Lychnis saponaria</name>
    <dbReference type="NCBI Taxonomy" id="3572"/>
    <lineage>
        <taxon>Eukaryota</taxon>
        <taxon>Viridiplantae</taxon>
        <taxon>Streptophyta</taxon>
        <taxon>Embryophyta</taxon>
        <taxon>Tracheophyta</taxon>
        <taxon>Spermatophyta</taxon>
        <taxon>Magnoliopsida</taxon>
        <taxon>eudicotyledons</taxon>
        <taxon>Gunneridae</taxon>
        <taxon>Pentapetalae</taxon>
        <taxon>Caryophyllales</taxon>
        <taxon>Caryophyllaceae</taxon>
        <taxon>Caryophylleae</taxon>
        <taxon>Saponaria</taxon>
    </lineage>
</organism>
<dbReference type="CDD" id="cd02241">
    <property type="entry name" value="cupin_OxOx"/>
    <property type="match status" value="1"/>
</dbReference>
<evidence type="ECO:0000256" key="5">
    <source>
        <dbReference type="ARBA" id="ARBA00022723"/>
    </source>
</evidence>
<feature type="binding site" evidence="8">
    <location>
        <position position="123"/>
    </location>
    <ligand>
        <name>oxalate</name>
        <dbReference type="ChEBI" id="CHEBI:30623"/>
    </ligand>
</feature>
<name>A0AAW1M2M3_SAPOF</name>
<evidence type="ECO:0000256" key="7">
    <source>
        <dbReference type="ARBA" id="ARBA00023211"/>
    </source>
</evidence>
<keyword evidence="11" id="KW-0732">Signal</keyword>
<dbReference type="FunFam" id="2.60.120.10:FF:000005">
    <property type="entry name" value="Germin-like protein subfamily 1 member 8"/>
    <property type="match status" value="1"/>
</dbReference>
<dbReference type="InterPro" id="IPR001929">
    <property type="entry name" value="Germin"/>
</dbReference>
<keyword evidence="6 10" id="KW-1015">Disulfide bond</keyword>
<dbReference type="PROSITE" id="PS00725">
    <property type="entry name" value="GERMIN"/>
    <property type="match status" value="1"/>
</dbReference>
<protein>
    <recommendedName>
        <fullName evidence="11">Germin-like protein</fullName>
    </recommendedName>
</protein>
<evidence type="ECO:0000256" key="9">
    <source>
        <dbReference type="PIRSR" id="PIRSR601929-2"/>
    </source>
</evidence>
<evidence type="ECO:0000313" key="14">
    <source>
        <dbReference type="Proteomes" id="UP001443914"/>
    </source>
</evidence>
<evidence type="ECO:0000256" key="6">
    <source>
        <dbReference type="ARBA" id="ARBA00023157"/>
    </source>
</evidence>
<feature type="binding site" evidence="9">
    <location>
        <position position="118"/>
    </location>
    <ligand>
        <name>Mn(2+)</name>
        <dbReference type="ChEBI" id="CHEBI:29035"/>
    </ligand>
</feature>
<comment type="caution">
    <text evidence="13">The sequence shown here is derived from an EMBL/GenBank/DDBJ whole genome shotgun (WGS) entry which is preliminary data.</text>
</comment>
<feature type="signal peptide" evidence="11">
    <location>
        <begin position="1"/>
        <end position="20"/>
    </location>
</feature>
<dbReference type="Proteomes" id="UP001443914">
    <property type="component" value="Unassembled WGS sequence"/>
</dbReference>
<evidence type="ECO:0000256" key="4">
    <source>
        <dbReference type="ARBA" id="ARBA00022525"/>
    </source>
</evidence>
<dbReference type="InterPro" id="IPR019780">
    <property type="entry name" value="Germin_Mn-BS"/>
</dbReference>
<feature type="binding site" evidence="9">
    <location>
        <position position="162"/>
    </location>
    <ligand>
        <name>Mn(2+)</name>
        <dbReference type="ChEBI" id="CHEBI:29035"/>
    </ligand>
</feature>
<dbReference type="Gene3D" id="2.60.120.10">
    <property type="entry name" value="Jelly Rolls"/>
    <property type="match status" value="1"/>
</dbReference>
<evidence type="ECO:0000256" key="8">
    <source>
        <dbReference type="PIRSR" id="PIRSR601929-1"/>
    </source>
</evidence>
<comment type="similarity">
    <text evidence="2 11">Belongs to the germin family.</text>
</comment>
<gene>
    <name evidence="13" type="ORF">RND81_03G238900</name>
</gene>
<evidence type="ECO:0000256" key="11">
    <source>
        <dbReference type="RuleBase" id="RU366015"/>
    </source>
</evidence>
<comment type="subcellular location">
    <subcellularLocation>
        <location evidence="1 11">Secreted</location>
        <location evidence="1 11">Extracellular space</location>
        <location evidence="1 11">Apoplast</location>
    </subcellularLocation>
</comment>
<feature type="binding site" evidence="9">
    <location>
        <position position="116"/>
    </location>
    <ligand>
        <name>Mn(2+)</name>
        <dbReference type="ChEBI" id="CHEBI:29035"/>
    </ligand>
</feature>
<evidence type="ECO:0000256" key="1">
    <source>
        <dbReference type="ARBA" id="ARBA00004271"/>
    </source>
</evidence>
<keyword evidence="5 8" id="KW-0479">Metal-binding</keyword>
<dbReference type="GO" id="GO:0030145">
    <property type="term" value="F:manganese ion binding"/>
    <property type="evidence" value="ECO:0007669"/>
    <property type="project" value="UniProtKB-UniRule"/>
</dbReference>
<feature type="binding site" evidence="8">
    <location>
        <position position="113"/>
    </location>
    <ligand>
        <name>oxalate</name>
        <dbReference type="ChEBI" id="CHEBI:30623"/>
    </ligand>
</feature>
<keyword evidence="7 8" id="KW-0464">Manganese</keyword>
<dbReference type="PRINTS" id="PR00325">
    <property type="entry name" value="GERMIN"/>
</dbReference>
<feature type="domain" description="Cupin type-1" evidence="12">
    <location>
        <begin position="67"/>
        <end position="216"/>
    </location>
</feature>
<dbReference type="InterPro" id="IPR006045">
    <property type="entry name" value="Cupin_1"/>
</dbReference>
<dbReference type="SUPFAM" id="SSF51182">
    <property type="entry name" value="RmlC-like cupins"/>
    <property type="match status" value="1"/>
</dbReference>
<evidence type="ECO:0000259" key="12">
    <source>
        <dbReference type="SMART" id="SM00835"/>
    </source>
</evidence>
<dbReference type="GO" id="GO:0048046">
    <property type="term" value="C:apoplast"/>
    <property type="evidence" value="ECO:0007669"/>
    <property type="project" value="UniProtKB-SubCell"/>
</dbReference>
<sequence length="246" mass="26726">MENKSGVIIMLVMTLAFCMAFYVTNAADPSKLQSFCVGINDPNSAVFVNGKFCKNPKHVTINDFLYKGFNVPGNTSSNIQGAKATLIDESKFPGLNTLGVSMARIDFAPYGLNTPHLHPLASEIFAVMEGTLYAGIVDTDNTLYDTVLNKGDMIVFPQGLVHFQLNIGEKNALAIASFGGQNPQRIDIPNSVFGTTPSILGDVLTKAYQVDSRVIEKLQAQFPSQENGVETGRSILRLVQQNSHSY</sequence>
<evidence type="ECO:0000256" key="10">
    <source>
        <dbReference type="PIRSR" id="PIRSR601929-3"/>
    </source>
</evidence>
<feature type="chain" id="PRO_5043093883" description="Germin-like protein" evidence="11">
    <location>
        <begin position="21"/>
        <end position="246"/>
    </location>
</feature>
<dbReference type="SMART" id="SM00835">
    <property type="entry name" value="Cupin_1"/>
    <property type="match status" value="1"/>
</dbReference>
<feature type="binding site" evidence="9">
    <location>
        <position position="123"/>
    </location>
    <ligand>
        <name>Mn(2+)</name>
        <dbReference type="ChEBI" id="CHEBI:29035"/>
    </ligand>
</feature>
<keyword evidence="4 11" id="KW-0964">Secreted</keyword>
<dbReference type="PANTHER" id="PTHR31238">
    <property type="entry name" value="GERMIN-LIKE PROTEIN SUBFAMILY 3 MEMBER 3"/>
    <property type="match status" value="1"/>
</dbReference>
<feature type="binding site" evidence="8">
    <location>
        <position position="118"/>
    </location>
    <ligand>
        <name>oxalate</name>
        <dbReference type="ChEBI" id="CHEBI:30623"/>
    </ligand>
</feature>
<evidence type="ECO:0000313" key="13">
    <source>
        <dbReference type="EMBL" id="KAK9743433.1"/>
    </source>
</evidence>